<evidence type="ECO:0000313" key="14">
    <source>
        <dbReference type="Proteomes" id="UP000268535"/>
    </source>
</evidence>
<sequence>MSPHYVDVPLATLPAGYRLALYRDRGEDGRDAVVWRHTAAGPGAAPGGPTASARATRIALFVPGNAGSRGQVRSLASESSRMVRALGSSPAAAASPEAPDPEAIDWFTLDFNEAWAAFSPHLLQLQAEALNQAIRFLIDDYAARRVARPPVGVAPTRPDADAHHHHHPNDNDNIIVVGHSMGGVVARLAPLLDSYPQHAVHVLVTLATPHRRPPIATSRGLLQIYDAIQRGWNDPAEAEGDASTRLAPVWGPDDTAMGAAATCDTMQFSTATTALMGAWTAADHLGIIWCHQV</sequence>
<feature type="non-terminal residue" evidence="13">
    <location>
        <position position="293"/>
    </location>
</feature>
<evidence type="ECO:0000256" key="1">
    <source>
        <dbReference type="ARBA" id="ARBA00004477"/>
    </source>
</evidence>
<evidence type="ECO:0000313" key="13">
    <source>
        <dbReference type="EMBL" id="RKO94899.1"/>
    </source>
</evidence>
<comment type="subcellular location">
    <subcellularLocation>
        <location evidence="1">Endoplasmic reticulum membrane</location>
        <topology evidence="1">Multi-pass membrane protein</topology>
    </subcellularLocation>
</comment>
<dbReference type="InterPro" id="IPR029058">
    <property type="entry name" value="AB_hydrolase_fold"/>
</dbReference>
<evidence type="ECO:0000256" key="9">
    <source>
        <dbReference type="ARBA" id="ARBA00023136"/>
    </source>
</evidence>
<protein>
    <recommendedName>
        <fullName evidence="10">GPI inositol-deacylase</fullName>
        <ecNumber evidence="10">3.1.-.-</ecNumber>
    </recommendedName>
</protein>
<dbReference type="GO" id="GO:0006888">
    <property type="term" value="P:endoplasmic reticulum to Golgi vesicle-mediated transport"/>
    <property type="evidence" value="ECO:0007669"/>
    <property type="project" value="TreeGrafter"/>
</dbReference>
<keyword evidence="3 10" id="KW-0813">Transport</keyword>
<evidence type="ECO:0000256" key="2">
    <source>
        <dbReference type="ARBA" id="ARBA00006931"/>
    </source>
</evidence>
<keyword evidence="9 10" id="KW-0472">Membrane</keyword>
<organism evidence="13 14">
    <name type="scientific">Caulochytrium protostelioides</name>
    <dbReference type="NCBI Taxonomy" id="1555241"/>
    <lineage>
        <taxon>Eukaryota</taxon>
        <taxon>Fungi</taxon>
        <taxon>Fungi incertae sedis</taxon>
        <taxon>Chytridiomycota</taxon>
        <taxon>Chytridiomycota incertae sedis</taxon>
        <taxon>Chytridiomycetes</taxon>
        <taxon>Caulochytriales</taxon>
        <taxon>Caulochytriaceae</taxon>
        <taxon>Caulochytrium</taxon>
    </lineage>
</organism>
<dbReference type="EMBL" id="ML014016">
    <property type="protein sequence ID" value="RKO94899.1"/>
    <property type="molecule type" value="Genomic_DNA"/>
</dbReference>
<evidence type="ECO:0000256" key="8">
    <source>
        <dbReference type="ARBA" id="ARBA00022989"/>
    </source>
</evidence>
<dbReference type="Proteomes" id="UP000268535">
    <property type="component" value="Unassembled WGS sequence"/>
</dbReference>
<dbReference type="EC" id="3.1.-.-" evidence="10"/>
<comment type="similarity">
    <text evidence="2 10">Belongs to the GPI inositol-deacylase family.</text>
</comment>
<dbReference type="Pfam" id="PF07819">
    <property type="entry name" value="PGAP1"/>
    <property type="match status" value="1"/>
</dbReference>
<evidence type="ECO:0000256" key="6">
    <source>
        <dbReference type="ARBA" id="ARBA00022824"/>
    </source>
</evidence>
<evidence type="ECO:0000259" key="12">
    <source>
        <dbReference type="Pfam" id="PF07819"/>
    </source>
</evidence>
<evidence type="ECO:0000256" key="3">
    <source>
        <dbReference type="ARBA" id="ARBA00022448"/>
    </source>
</evidence>
<dbReference type="AlphaFoldDB" id="A0A4P9WP29"/>
<accession>A0A4P9WP29</accession>
<keyword evidence="5 10" id="KW-0378">Hydrolase</keyword>
<dbReference type="Gene3D" id="3.40.50.1820">
    <property type="entry name" value="alpha/beta hydrolase"/>
    <property type="match status" value="1"/>
</dbReference>
<keyword evidence="6 10" id="KW-0256">Endoplasmic reticulum</keyword>
<dbReference type="PANTHER" id="PTHR15495:SF7">
    <property type="entry name" value="GPI INOSITOL-DEACYLASE"/>
    <property type="match status" value="1"/>
</dbReference>
<proteinExistence type="inferred from homology"/>
<keyword evidence="4" id="KW-0812">Transmembrane</keyword>
<evidence type="ECO:0000256" key="10">
    <source>
        <dbReference type="RuleBase" id="RU365011"/>
    </source>
</evidence>
<dbReference type="GO" id="GO:0006505">
    <property type="term" value="P:GPI anchor metabolic process"/>
    <property type="evidence" value="ECO:0007669"/>
    <property type="project" value="TreeGrafter"/>
</dbReference>
<reference evidence="14" key="1">
    <citation type="journal article" date="2018" name="Nat. Microbiol.">
        <title>Leveraging single-cell genomics to expand the fungal tree of life.</title>
        <authorList>
            <person name="Ahrendt S.R."/>
            <person name="Quandt C.A."/>
            <person name="Ciobanu D."/>
            <person name="Clum A."/>
            <person name="Salamov A."/>
            <person name="Andreopoulos B."/>
            <person name="Cheng J.F."/>
            <person name="Woyke T."/>
            <person name="Pelin A."/>
            <person name="Henrissat B."/>
            <person name="Reynolds N.K."/>
            <person name="Benny G.L."/>
            <person name="Smith M.E."/>
            <person name="James T.Y."/>
            <person name="Grigoriev I.V."/>
        </authorList>
    </citation>
    <scope>NUCLEOTIDE SEQUENCE [LARGE SCALE GENOMIC DNA]</scope>
    <source>
        <strain evidence="14">ATCC 52028</strain>
    </source>
</reference>
<dbReference type="GO" id="GO:0005789">
    <property type="term" value="C:endoplasmic reticulum membrane"/>
    <property type="evidence" value="ECO:0007669"/>
    <property type="project" value="UniProtKB-SubCell"/>
</dbReference>
<dbReference type="GO" id="GO:0050185">
    <property type="term" value="F:phosphatidylinositol deacylase activity"/>
    <property type="evidence" value="ECO:0007669"/>
    <property type="project" value="TreeGrafter"/>
</dbReference>
<evidence type="ECO:0000256" key="5">
    <source>
        <dbReference type="ARBA" id="ARBA00022801"/>
    </source>
</evidence>
<dbReference type="InterPro" id="IPR012908">
    <property type="entry name" value="PGAP1-ab_dom-like"/>
</dbReference>
<evidence type="ECO:0000256" key="7">
    <source>
        <dbReference type="ARBA" id="ARBA00022927"/>
    </source>
</evidence>
<name>A0A4P9WP29_9FUNG</name>
<dbReference type="PANTHER" id="PTHR15495">
    <property type="entry name" value="NEGATIVE REGULATOR OF VESICLE FORMATION-RELATED"/>
    <property type="match status" value="1"/>
</dbReference>
<evidence type="ECO:0000256" key="4">
    <source>
        <dbReference type="ARBA" id="ARBA00022692"/>
    </source>
</evidence>
<dbReference type="SUPFAM" id="SSF53474">
    <property type="entry name" value="alpha/beta-Hydrolases"/>
    <property type="match status" value="1"/>
</dbReference>
<evidence type="ECO:0000256" key="11">
    <source>
        <dbReference type="SAM" id="MobiDB-lite"/>
    </source>
</evidence>
<feature type="domain" description="GPI inositol-deacylase PGAP1-like alpha/beta" evidence="12">
    <location>
        <begin position="59"/>
        <end position="292"/>
    </location>
</feature>
<feature type="region of interest" description="Disordered" evidence="11">
    <location>
        <begin position="152"/>
        <end position="171"/>
    </location>
</feature>
<dbReference type="GO" id="GO:0015031">
    <property type="term" value="P:protein transport"/>
    <property type="evidence" value="ECO:0007669"/>
    <property type="project" value="UniProtKB-KW"/>
</dbReference>
<comment type="function">
    <text evidence="10">Involved in inositol deacylation of GPI-anchored proteins which plays important roles in the quality control and ER-associated degradation of GPI-anchored proteins.</text>
</comment>
<dbReference type="InterPro" id="IPR039529">
    <property type="entry name" value="PGAP1/BST1"/>
</dbReference>
<gene>
    <name evidence="13" type="ORF">CAUPRSCDRAFT_9598</name>
</gene>
<keyword evidence="8" id="KW-1133">Transmembrane helix</keyword>
<keyword evidence="7 10" id="KW-0653">Protein transport</keyword>